<dbReference type="InterPro" id="IPR000537">
    <property type="entry name" value="UbiA_prenyltransferase"/>
</dbReference>
<evidence type="ECO:0000256" key="2">
    <source>
        <dbReference type="ARBA" id="ARBA00004863"/>
    </source>
</evidence>
<reference evidence="10 11" key="1">
    <citation type="submission" date="2020-08" db="EMBL/GenBank/DDBJ databases">
        <title>Bridging the membrane lipid divide: bacteria of the FCB group superphylum have the potential to synthesize archaeal ether lipids.</title>
        <authorList>
            <person name="Villanueva L."/>
            <person name="Von Meijenfeldt F.A.B."/>
            <person name="Westbye A.B."/>
            <person name="Yadav S."/>
            <person name="Hopmans E.C."/>
            <person name="Dutilh B.E."/>
            <person name="Sinninghe Damste J.S."/>
        </authorList>
    </citation>
    <scope>NUCLEOTIDE SEQUENCE [LARGE SCALE GENOMIC DNA]</scope>
    <source>
        <strain evidence="10">NIOZ-UU17</strain>
    </source>
</reference>
<evidence type="ECO:0000256" key="3">
    <source>
        <dbReference type="ARBA" id="ARBA00022428"/>
    </source>
</evidence>
<dbReference type="GO" id="GO:0004659">
    <property type="term" value="F:prenyltransferase activity"/>
    <property type="evidence" value="ECO:0007669"/>
    <property type="project" value="InterPro"/>
</dbReference>
<feature type="transmembrane region" description="Helical" evidence="9">
    <location>
        <begin position="233"/>
        <end position="253"/>
    </location>
</feature>
<feature type="transmembrane region" description="Helical" evidence="9">
    <location>
        <begin position="84"/>
        <end position="104"/>
    </location>
</feature>
<sequence>MRLPFLVLPPACVALGAATAAWSGSEINLFYLLIALIGAVSAHISVNALNEYDDFRSGLDFNTRRTPFSGGSGTLPARPDKAHVALISGLVCLAITAFAGIYFVYIRGLWLLPLGILGLITIVAYTKWFTRNPFLCLIAPGLGFGPLMVMGTDFVLTGAYSWTSFNASLVPFFLVSDLLLLNQFPDVEADKKIGRCHLPIVIGKKASVKVYSAFLAAAYGSIILGYLAGVLPLGSLVALASIFLAVTTVQGVARHADDIPKLIPYMGRNVVINILTPVLLAIGLFANR</sequence>
<protein>
    <submittedName>
        <fullName evidence="10">Prenyltransferase</fullName>
    </submittedName>
</protein>
<gene>
    <name evidence="10" type="ORF">H8D96_05610</name>
</gene>
<comment type="caution">
    <text evidence="10">The sequence shown here is derived from an EMBL/GenBank/DDBJ whole genome shotgun (WGS) entry which is preliminary data.</text>
</comment>
<accession>A0A8J6TQD5</accession>
<evidence type="ECO:0000313" key="11">
    <source>
        <dbReference type="Proteomes" id="UP000605201"/>
    </source>
</evidence>
<dbReference type="Pfam" id="PF01040">
    <property type="entry name" value="UbiA"/>
    <property type="match status" value="1"/>
</dbReference>
<name>A0A8J6TQD5_9BACT</name>
<feature type="transmembrane region" description="Helical" evidence="9">
    <location>
        <begin position="135"/>
        <end position="156"/>
    </location>
</feature>
<dbReference type="InterPro" id="IPR044878">
    <property type="entry name" value="UbiA_sf"/>
</dbReference>
<evidence type="ECO:0000256" key="9">
    <source>
        <dbReference type="SAM" id="Phobius"/>
    </source>
</evidence>
<keyword evidence="5" id="KW-0808">Transferase</keyword>
<comment type="pathway">
    <text evidence="2">Quinol/quinone metabolism; menaquinone biosynthesis.</text>
</comment>
<evidence type="ECO:0000256" key="4">
    <source>
        <dbReference type="ARBA" id="ARBA00022475"/>
    </source>
</evidence>
<dbReference type="CDD" id="cd13962">
    <property type="entry name" value="PT_UbiA_UBIAD1"/>
    <property type="match status" value="1"/>
</dbReference>
<dbReference type="Gene3D" id="1.10.357.140">
    <property type="entry name" value="UbiA prenyltransferase"/>
    <property type="match status" value="1"/>
</dbReference>
<proteinExistence type="predicted"/>
<keyword evidence="7 9" id="KW-1133">Transmembrane helix</keyword>
<organism evidence="10 11">
    <name type="scientific">Candidatus Desulfatibia vada</name>
    <dbReference type="NCBI Taxonomy" id="2841696"/>
    <lineage>
        <taxon>Bacteria</taxon>
        <taxon>Pseudomonadati</taxon>
        <taxon>Thermodesulfobacteriota</taxon>
        <taxon>Desulfobacteria</taxon>
        <taxon>Desulfobacterales</taxon>
        <taxon>Desulfobacterales incertae sedis</taxon>
        <taxon>Candidatus Desulfatibia</taxon>
    </lineage>
</organism>
<keyword evidence="6 9" id="KW-0812">Transmembrane</keyword>
<dbReference type="EMBL" id="JACNIG010000140">
    <property type="protein sequence ID" value="MBC8431377.1"/>
    <property type="molecule type" value="Genomic_DNA"/>
</dbReference>
<dbReference type="PIRSF" id="PIRSF005355">
    <property type="entry name" value="UBIAD1"/>
    <property type="match status" value="1"/>
</dbReference>
<keyword evidence="4" id="KW-1003">Cell membrane</keyword>
<feature type="transmembrane region" description="Helical" evidence="9">
    <location>
        <begin position="265"/>
        <end position="286"/>
    </location>
</feature>
<dbReference type="UniPathway" id="UPA00079"/>
<evidence type="ECO:0000313" key="10">
    <source>
        <dbReference type="EMBL" id="MBC8431377.1"/>
    </source>
</evidence>
<evidence type="ECO:0000256" key="6">
    <source>
        <dbReference type="ARBA" id="ARBA00022692"/>
    </source>
</evidence>
<dbReference type="Proteomes" id="UP000605201">
    <property type="component" value="Unassembled WGS sequence"/>
</dbReference>
<evidence type="ECO:0000256" key="1">
    <source>
        <dbReference type="ARBA" id="ARBA00004141"/>
    </source>
</evidence>
<keyword evidence="3" id="KW-0474">Menaquinone biosynthesis</keyword>
<evidence type="ECO:0000256" key="7">
    <source>
        <dbReference type="ARBA" id="ARBA00022989"/>
    </source>
</evidence>
<comment type="subcellular location">
    <subcellularLocation>
        <location evidence="1">Membrane</location>
        <topology evidence="1">Multi-pass membrane protein</topology>
    </subcellularLocation>
</comment>
<dbReference type="GO" id="GO:0042371">
    <property type="term" value="P:vitamin K biosynthetic process"/>
    <property type="evidence" value="ECO:0007669"/>
    <property type="project" value="TreeGrafter"/>
</dbReference>
<dbReference type="GO" id="GO:0016020">
    <property type="term" value="C:membrane"/>
    <property type="evidence" value="ECO:0007669"/>
    <property type="project" value="UniProtKB-SubCell"/>
</dbReference>
<dbReference type="AlphaFoldDB" id="A0A8J6TQD5"/>
<dbReference type="PANTHER" id="PTHR13929">
    <property type="entry name" value="1,4-DIHYDROXY-2-NAPHTHOATE OCTAPRENYLTRANSFERASE"/>
    <property type="match status" value="1"/>
</dbReference>
<dbReference type="InterPro" id="IPR026046">
    <property type="entry name" value="UBIAD1"/>
</dbReference>
<feature type="transmembrane region" description="Helical" evidence="9">
    <location>
        <begin position="30"/>
        <end position="49"/>
    </location>
</feature>
<keyword evidence="8 9" id="KW-0472">Membrane</keyword>
<dbReference type="GO" id="GO:0009234">
    <property type="term" value="P:menaquinone biosynthetic process"/>
    <property type="evidence" value="ECO:0007669"/>
    <property type="project" value="UniProtKB-UniPathway"/>
</dbReference>
<dbReference type="PANTHER" id="PTHR13929:SF0">
    <property type="entry name" value="UBIA PRENYLTRANSFERASE DOMAIN-CONTAINING PROTEIN 1"/>
    <property type="match status" value="1"/>
</dbReference>
<evidence type="ECO:0000256" key="5">
    <source>
        <dbReference type="ARBA" id="ARBA00022679"/>
    </source>
</evidence>
<evidence type="ECO:0000256" key="8">
    <source>
        <dbReference type="ARBA" id="ARBA00023136"/>
    </source>
</evidence>
<feature type="transmembrane region" description="Helical" evidence="9">
    <location>
        <begin position="110"/>
        <end position="128"/>
    </location>
</feature>